<feature type="transmembrane region" description="Helical" evidence="1">
    <location>
        <begin position="72"/>
        <end position="90"/>
    </location>
</feature>
<proteinExistence type="predicted"/>
<dbReference type="GO" id="GO:0045227">
    <property type="term" value="P:capsule polysaccharide biosynthetic process"/>
    <property type="evidence" value="ECO:0007669"/>
    <property type="project" value="InterPro"/>
</dbReference>
<keyword evidence="1" id="KW-0812">Transmembrane</keyword>
<name>A0A081C617_VECG1</name>
<protein>
    <submittedName>
        <fullName evidence="2">CapC protein</fullName>
    </submittedName>
</protein>
<evidence type="ECO:0000256" key="1">
    <source>
        <dbReference type="SAM" id="Phobius"/>
    </source>
</evidence>
<accession>A0A081C617</accession>
<evidence type="ECO:0000313" key="3">
    <source>
        <dbReference type="Proteomes" id="UP000030661"/>
    </source>
</evidence>
<keyword evidence="3" id="KW-1185">Reference proteome</keyword>
<dbReference type="AlphaFoldDB" id="A0A081C617"/>
<dbReference type="NCBIfam" id="TIGR04011">
    <property type="entry name" value="poly_gGlu_PgsC"/>
    <property type="match status" value="1"/>
</dbReference>
<organism evidence="2">
    <name type="scientific">Vecturithrix granuli</name>
    <dbReference type="NCBI Taxonomy" id="1499967"/>
    <lineage>
        <taxon>Bacteria</taxon>
        <taxon>Candidatus Moduliflexota</taxon>
        <taxon>Candidatus Vecturitrichia</taxon>
        <taxon>Candidatus Vecturitrichales</taxon>
        <taxon>Candidatus Vecturitrichaceae</taxon>
        <taxon>Candidatus Vecturithrix</taxon>
    </lineage>
</organism>
<dbReference type="HOGENOM" id="CLU_143404_0_0_0"/>
<dbReference type="EMBL" id="DF820471">
    <property type="protein sequence ID" value="GAK60022.1"/>
    <property type="molecule type" value="Genomic_DNA"/>
</dbReference>
<dbReference type="eggNOG" id="ENOG50334DW">
    <property type="taxonomic scope" value="Bacteria"/>
</dbReference>
<gene>
    <name evidence="2" type="ORF">U27_07009</name>
</gene>
<evidence type="ECO:0000313" key="2">
    <source>
        <dbReference type="EMBL" id="GAK60022.1"/>
    </source>
</evidence>
<dbReference type="Proteomes" id="UP000030661">
    <property type="component" value="Unassembled WGS sequence"/>
</dbReference>
<keyword evidence="1" id="KW-0472">Membrane</keyword>
<feature type="transmembrane region" description="Helical" evidence="1">
    <location>
        <begin position="43"/>
        <end position="65"/>
    </location>
</feature>
<dbReference type="PRINTS" id="PR01759">
    <property type="entry name" value="CAPSULEPROTC"/>
</dbReference>
<dbReference type="InterPro" id="IPR008338">
    <property type="entry name" value="Capsule_biosynth_CapC"/>
</dbReference>
<reference evidence="2" key="1">
    <citation type="journal article" date="2015" name="PeerJ">
        <title>First genomic representation of candidate bacterial phylum KSB3 points to enhanced environmental sensing as a trigger of wastewater bulking.</title>
        <authorList>
            <person name="Sekiguchi Y."/>
            <person name="Ohashi A."/>
            <person name="Parks D.H."/>
            <person name="Yamauchi T."/>
            <person name="Tyson G.W."/>
            <person name="Hugenholtz P."/>
        </authorList>
    </citation>
    <scope>NUCLEOTIDE SEQUENCE [LARGE SCALE GENOMIC DNA]</scope>
</reference>
<feature type="transmembrane region" description="Helical" evidence="1">
    <location>
        <begin position="12"/>
        <end position="37"/>
    </location>
</feature>
<keyword evidence="1" id="KW-1133">Transmembrane helix</keyword>
<dbReference type="GO" id="GO:0016020">
    <property type="term" value="C:membrane"/>
    <property type="evidence" value="ECO:0007669"/>
    <property type="project" value="InterPro"/>
</dbReference>
<dbReference type="Pfam" id="PF14102">
    <property type="entry name" value="Caps_synth_CapC"/>
    <property type="match status" value="1"/>
</dbReference>
<feature type="transmembrane region" description="Helical" evidence="1">
    <location>
        <begin position="120"/>
        <end position="141"/>
    </location>
</feature>
<sequence>MIVEAIGIGMVISFLLMEWIGLSAGGLIVPGYFALFADHPDRIAVSLAVALLTYWVLRGISYVTILYGRRRFMAAVLIGYLLGGVCRLLVTDFWLLTYDLRVIGYIIPGLIANDMVKQGVWKTVFAVLLASILVRLILLLITQ</sequence>
<dbReference type="STRING" id="1499967.U27_07009"/>